<dbReference type="EC" id="2.1.1.319" evidence="1"/>
<dbReference type="Ensembl" id="ENSSTUT00000048361.1">
    <property type="protein sequence ID" value="ENSSTUP00000046349.1"/>
    <property type="gene ID" value="ENSSTUG00000019505.1"/>
</dbReference>
<keyword evidence="6" id="KW-1185">Reference proteome</keyword>
<evidence type="ECO:0000313" key="6">
    <source>
        <dbReference type="Proteomes" id="UP000472277"/>
    </source>
</evidence>
<name>A0A673ZGJ1_SALTR</name>
<reference evidence="5" key="1">
    <citation type="submission" date="2025-08" db="UniProtKB">
        <authorList>
            <consortium name="Ensembl"/>
        </authorList>
    </citation>
    <scope>IDENTIFICATION</scope>
</reference>
<evidence type="ECO:0000256" key="3">
    <source>
        <dbReference type="ARBA" id="ARBA00040406"/>
    </source>
</evidence>
<proteinExistence type="predicted"/>
<dbReference type="GeneTree" id="ENSGT00940000160961"/>
<sequence>HAAFDIYSNITIHEEMIADTVRTNTYRTGALRNSSSIQSKVVLDVGEGSGVDASSIADRSVKIVKNILRWKTESKLALAVSVSGLH</sequence>
<gene>
    <name evidence="5" type="primary">PRMT6</name>
</gene>
<dbReference type="SUPFAM" id="SSF53335">
    <property type="entry name" value="S-adenosyl-L-methionine-dependent methyltransferases"/>
    <property type="match status" value="1"/>
</dbReference>
<protein>
    <recommendedName>
        <fullName evidence="3">Protein arginine N-methyltransferase 6</fullName>
        <ecNumber evidence="1">2.1.1.319</ecNumber>
    </recommendedName>
    <alternativeName>
        <fullName evidence="4">Histone-arginine N-methyltransferase PRMT6</fullName>
    </alternativeName>
</protein>
<dbReference type="Gene3D" id="3.40.50.150">
    <property type="entry name" value="Vaccinia Virus protein VP39"/>
    <property type="match status" value="1"/>
</dbReference>
<evidence type="ECO:0000313" key="5">
    <source>
        <dbReference type="Ensembl" id="ENSSTUP00000046349.1"/>
    </source>
</evidence>
<evidence type="ECO:0000256" key="2">
    <source>
        <dbReference type="ARBA" id="ARBA00022691"/>
    </source>
</evidence>
<evidence type="ECO:0000256" key="1">
    <source>
        <dbReference type="ARBA" id="ARBA00011925"/>
    </source>
</evidence>
<dbReference type="Proteomes" id="UP000472277">
    <property type="component" value="Chromosome 6"/>
</dbReference>
<dbReference type="PANTHER" id="PTHR11006:SF73">
    <property type="entry name" value="PROTEIN ARGININE N-METHYLTRANSFERASE 6"/>
    <property type="match status" value="1"/>
</dbReference>
<dbReference type="GO" id="GO:0035242">
    <property type="term" value="F:protein-arginine omega-N asymmetric methyltransferase activity"/>
    <property type="evidence" value="ECO:0007669"/>
    <property type="project" value="UniProtKB-EC"/>
</dbReference>
<keyword evidence="2" id="KW-0949">S-adenosyl-L-methionine</keyword>
<evidence type="ECO:0000256" key="4">
    <source>
        <dbReference type="ARBA" id="ARBA00042685"/>
    </source>
</evidence>
<reference evidence="5" key="2">
    <citation type="submission" date="2025-09" db="UniProtKB">
        <authorList>
            <consortium name="Ensembl"/>
        </authorList>
    </citation>
    <scope>IDENTIFICATION</scope>
</reference>
<accession>A0A673ZGJ1</accession>
<dbReference type="InterPro" id="IPR025799">
    <property type="entry name" value="Arg_MeTrfase"/>
</dbReference>
<organism evidence="5 6">
    <name type="scientific">Salmo trutta</name>
    <name type="common">Brown trout</name>
    <dbReference type="NCBI Taxonomy" id="8032"/>
    <lineage>
        <taxon>Eukaryota</taxon>
        <taxon>Metazoa</taxon>
        <taxon>Chordata</taxon>
        <taxon>Craniata</taxon>
        <taxon>Vertebrata</taxon>
        <taxon>Euteleostomi</taxon>
        <taxon>Actinopterygii</taxon>
        <taxon>Neopterygii</taxon>
        <taxon>Teleostei</taxon>
        <taxon>Protacanthopterygii</taxon>
        <taxon>Salmoniformes</taxon>
        <taxon>Salmonidae</taxon>
        <taxon>Salmoninae</taxon>
        <taxon>Salmo</taxon>
    </lineage>
</organism>
<dbReference type="AlphaFoldDB" id="A0A673ZGJ1"/>
<dbReference type="InterPro" id="IPR029063">
    <property type="entry name" value="SAM-dependent_MTases_sf"/>
</dbReference>
<dbReference type="GO" id="GO:0042054">
    <property type="term" value="F:histone methyltransferase activity"/>
    <property type="evidence" value="ECO:0007669"/>
    <property type="project" value="TreeGrafter"/>
</dbReference>
<dbReference type="PANTHER" id="PTHR11006">
    <property type="entry name" value="PROTEIN ARGININE N-METHYLTRANSFERASE"/>
    <property type="match status" value="1"/>
</dbReference>